<dbReference type="EMBL" id="OBML01000001">
    <property type="protein sequence ID" value="SOB89996.1"/>
    <property type="molecule type" value="Genomic_DNA"/>
</dbReference>
<dbReference type="AlphaFoldDB" id="A0A285R7A0"/>
<keyword evidence="3" id="KW-1185">Reference proteome</keyword>
<dbReference type="Proteomes" id="UP000219331">
    <property type="component" value="Unassembled WGS sequence"/>
</dbReference>
<evidence type="ECO:0000313" key="3">
    <source>
        <dbReference type="Proteomes" id="UP000219331"/>
    </source>
</evidence>
<dbReference type="RefSeq" id="WP_097173724.1">
    <property type="nucleotide sequence ID" value="NZ_OBML01000001.1"/>
</dbReference>
<sequence>MSLLPVARHRKLRKPVSALSAALVCLLGGLSSPPAKADTFGDWQLDCATRETCRLATQGREELSGEPLFLLALSPSSDALALELAVGAPRPDDIRAMQWQVDGDLVHVLRPGEFALHGDTRRFFVTDAAAGRKLLAAMRGGARLRISYLDAVAEAHDAVFSLDGLTAGLEAMSGQVSLPAAPKIAAPALAEVAAPSRSEAVAALGIPYAVLERHARSSDCEATDSASFRNVGVPIAALGQTAVLYAIPCTVSGNTVTYRLYMRDTGEIGGIETLHFALHDPRFGWIGTDLLSNVRFDDAAGRLTAEYVGPGDRVCGYRASWSWQDHAFRMERFEGPNDCRDAARPGNWARQHPR</sequence>
<reference evidence="2 3" key="1">
    <citation type="submission" date="2017-08" db="EMBL/GenBank/DDBJ databases">
        <authorList>
            <person name="de Groot N.N."/>
        </authorList>
    </citation>
    <scope>NUCLEOTIDE SEQUENCE [LARGE SCALE GENOMIC DNA]</scope>
    <source>
        <strain evidence="2 3">USBA 352</strain>
    </source>
</reference>
<feature type="chain" id="PRO_5012605914" evidence="1">
    <location>
        <begin position="38"/>
        <end position="354"/>
    </location>
</feature>
<gene>
    <name evidence="2" type="ORF">SAMN05421512_101369</name>
</gene>
<feature type="signal peptide" evidence="1">
    <location>
        <begin position="1"/>
        <end position="37"/>
    </location>
</feature>
<dbReference type="OrthoDB" id="7823834at2"/>
<dbReference type="Gene3D" id="2.60.40.1880">
    <property type="entry name" value="Invasion associated locus B (IalB) protein"/>
    <property type="match status" value="1"/>
</dbReference>
<protein>
    <submittedName>
        <fullName evidence="2">Invasion associated locus B (IalB) protein</fullName>
    </submittedName>
</protein>
<accession>A0A285R7A0</accession>
<keyword evidence="1" id="KW-0732">Signal</keyword>
<dbReference type="InterPro" id="IPR009560">
    <property type="entry name" value="DUF1176"/>
</dbReference>
<name>A0A285R7A0_9HYPH</name>
<evidence type="ECO:0000313" key="2">
    <source>
        <dbReference type="EMBL" id="SOB89996.1"/>
    </source>
</evidence>
<evidence type="ECO:0000256" key="1">
    <source>
        <dbReference type="SAM" id="SignalP"/>
    </source>
</evidence>
<dbReference type="InterPro" id="IPR038696">
    <property type="entry name" value="IalB_sf"/>
</dbReference>
<dbReference type="Pfam" id="PF06674">
    <property type="entry name" value="DUF1176"/>
    <property type="match status" value="1"/>
</dbReference>
<proteinExistence type="predicted"/>
<dbReference type="STRING" id="538381.GCA_001696535_01496"/>
<organism evidence="2 3">
    <name type="scientific">Stappia indica</name>
    <dbReference type="NCBI Taxonomy" id="538381"/>
    <lineage>
        <taxon>Bacteria</taxon>
        <taxon>Pseudomonadati</taxon>
        <taxon>Pseudomonadota</taxon>
        <taxon>Alphaproteobacteria</taxon>
        <taxon>Hyphomicrobiales</taxon>
        <taxon>Stappiaceae</taxon>
        <taxon>Stappia</taxon>
    </lineage>
</organism>